<feature type="transmembrane region" description="Helical" evidence="10">
    <location>
        <begin position="191"/>
        <end position="215"/>
    </location>
</feature>
<dbReference type="PROSITE" id="PS50920">
    <property type="entry name" value="SOLCAR"/>
    <property type="match status" value="3"/>
</dbReference>
<sequence length="290" mass="33029">MNSKPIDKNLQTVIHGWSGALAGAISTLILYPMENIKTRMQTNEKNSNLIQIIKKVAGNEGIQAFYKGMTPMLAGNFISYGIYFYWYQLFKDYFNVQQGDNLSYLKVSSLAGIITTIGTNPFWVVQTRSVVGNQNNDNFLKIMLQMIQKEGILSLFKGLSASLILVINPIVQFITYEYLKEKLSGSISSQFLLYFICGAISKAIATIITFPYQVIRTFTHVDKDKKSKSLSQIIKKIFEEQGFQGFFKGLSPKLIQTVLNSAFMLSFYEEIVKIIQFYVTRKQNLMERVN</sequence>
<keyword evidence="4 8" id="KW-0812">Transmembrane</keyword>
<dbReference type="HOGENOM" id="CLU_015166_6_3_1"/>
<organism evidence="11 12">
    <name type="scientific">Tetrahymena thermophila (strain SB210)</name>
    <dbReference type="NCBI Taxonomy" id="312017"/>
    <lineage>
        <taxon>Eukaryota</taxon>
        <taxon>Sar</taxon>
        <taxon>Alveolata</taxon>
        <taxon>Ciliophora</taxon>
        <taxon>Intramacronucleata</taxon>
        <taxon>Oligohymenophorea</taxon>
        <taxon>Hymenostomatida</taxon>
        <taxon>Tetrahymenina</taxon>
        <taxon>Tetrahymenidae</taxon>
        <taxon>Tetrahymena</taxon>
    </lineage>
</organism>
<gene>
    <name evidence="11" type="ORF">TTHERM_00394490</name>
</gene>
<dbReference type="PANTHER" id="PTHR45683">
    <property type="entry name" value="MITOCHONDRIAL NICOTINAMIDE ADENINE DINUCLEOTIDE TRANSPORTER 1-RELATED-RELATED"/>
    <property type="match status" value="1"/>
</dbReference>
<evidence type="ECO:0000256" key="2">
    <source>
        <dbReference type="ARBA" id="ARBA00006375"/>
    </source>
</evidence>
<keyword evidence="5" id="KW-0677">Repeat</keyword>
<dbReference type="InterPro" id="IPR044712">
    <property type="entry name" value="SLC25A32-like"/>
</dbReference>
<keyword evidence="3 9" id="KW-0813">Transport</keyword>
<evidence type="ECO:0000256" key="1">
    <source>
        <dbReference type="ARBA" id="ARBA00004141"/>
    </source>
</evidence>
<dbReference type="RefSeq" id="XP_001011921.2">
    <property type="nucleotide sequence ID" value="XM_001011921.2"/>
</dbReference>
<feature type="repeat" description="Solcar" evidence="8">
    <location>
        <begin position="99"/>
        <end position="182"/>
    </location>
</feature>
<dbReference type="Proteomes" id="UP000009168">
    <property type="component" value="Unassembled WGS sequence"/>
</dbReference>
<dbReference type="AlphaFoldDB" id="Q233A4"/>
<evidence type="ECO:0000256" key="8">
    <source>
        <dbReference type="PROSITE-ProRule" id="PRU00282"/>
    </source>
</evidence>
<dbReference type="Gene3D" id="1.50.40.10">
    <property type="entry name" value="Mitochondrial carrier domain"/>
    <property type="match status" value="1"/>
</dbReference>
<name>Q233A4_TETTS</name>
<dbReference type="EMBL" id="GG662770">
    <property type="protein sequence ID" value="EAR91676.2"/>
    <property type="molecule type" value="Genomic_DNA"/>
</dbReference>
<feature type="repeat" description="Solcar" evidence="8">
    <location>
        <begin position="10"/>
        <end position="93"/>
    </location>
</feature>
<protein>
    <submittedName>
        <fullName evidence="11">Carrier protein</fullName>
    </submittedName>
</protein>
<comment type="similarity">
    <text evidence="2 9">Belongs to the mitochondrial carrier (TC 2.A.29) family.</text>
</comment>
<feature type="transmembrane region" description="Helical" evidence="10">
    <location>
        <begin position="64"/>
        <end position="87"/>
    </location>
</feature>
<evidence type="ECO:0000313" key="11">
    <source>
        <dbReference type="EMBL" id="EAR91676.2"/>
    </source>
</evidence>
<evidence type="ECO:0000256" key="6">
    <source>
        <dbReference type="ARBA" id="ARBA00022989"/>
    </source>
</evidence>
<keyword evidence="6 10" id="KW-1133">Transmembrane helix</keyword>
<dbReference type="InterPro" id="IPR018108">
    <property type="entry name" value="MCP_transmembrane"/>
</dbReference>
<evidence type="ECO:0000256" key="3">
    <source>
        <dbReference type="ARBA" id="ARBA00022448"/>
    </source>
</evidence>
<feature type="transmembrane region" description="Helical" evidence="10">
    <location>
        <begin position="107"/>
        <end position="125"/>
    </location>
</feature>
<evidence type="ECO:0000256" key="4">
    <source>
        <dbReference type="ARBA" id="ARBA00022692"/>
    </source>
</evidence>
<dbReference type="SUPFAM" id="SSF103506">
    <property type="entry name" value="Mitochondrial carrier"/>
    <property type="match status" value="1"/>
</dbReference>
<dbReference type="GO" id="GO:0055085">
    <property type="term" value="P:transmembrane transport"/>
    <property type="evidence" value="ECO:0007669"/>
    <property type="project" value="InterPro"/>
</dbReference>
<keyword evidence="12" id="KW-1185">Reference proteome</keyword>
<feature type="transmembrane region" description="Helical" evidence="10">
    <location>
        <begin position="12"/>
        <end position="31"/>
    </location>
</feature>
<dbReference type="GO" id="GO:0016020">
    <property type="term" value="C:membrane"/>
    <property type="evidence" value="ECO:0007669"/>
    <property type="project" value="UniProtKB-SubCell"/>
</dbReference>
<feature type="transmembrane region" description="Helical" evidence="10">
    <location>
        <begin position="151"/>
        <end position="171"/>
    </location>
</feature>
<evidence type="ECO:0000256" key="7">
    <source>
        <dbReference type="ARBA" id="ARBA00023136"/>
    </source>
</evidence>
<dbReference type="InParanoid" id="Q233A4"/>
<evidence type="ECO:0000256" key="9">
    <source>
        <dbReference type="RuleBase" id="RU000488"/>
    </source>
</evidence>
<dbReference type="OrthoDB" id="428293at2759"/>
<comment type="subcellular location">
    <subcellularLocation>
        <location evidence="1">Membrane</location>
        <topology evidence="1">Multi-pass membrane protein</topology>
    </subcellularLocation>
</comment>
<accession>Q233A4</accession>
<keyword evidence="7 8" id="KW-0472">Membrane</keyword>
<dbReference type="GeneID" id="7822719"/>
<dbReference type="InterPro" id="IPR023395">
    <property type="entry name" value="MCP_dom_sf"/>
</dbReference>
<proteinExistence type="inferred from homology"/>
<evidence type="ECO:0000256" key="5">
    <source>
        <dbReference type="ARBA" id="ARBA00022737"/>
    </source>
</evidence>
<dbReference type="Pfam" id="PF00153">
    <property type="entry name" value="Mito_carr"/>
    <property type="match status" value="3"/>
</dbReference>
<evidence type="ECO:0000256" key="10">
    <source>
        <dbReference type="SAM" id="Phobius"/>
    </source>
</evidence>
<dbReference type="KEGG" id="tet:TTHERM_00394490"/>
<feature type="repeat" description="Solcar" evidence="8">
    <location>
        <begin position="189"/>
        <end position="274"/>
    </location>
</feature>
<dbReference type="STRING" id="312017.Q233A4"/>
<evidence type="ECO:0000313" key="12">
    <source>
        <dbReference type="Proteomes" id="UP000009168"/>
    </source>
</evidence>
<dbReference type="GO" id="GO:0006862">
    <property type="term" value="P:nucleotide transport"/>
    <property type="evidence" value="ECO:0007669"/>
    <property type="project" value="InterPro"/>
</dbReference>
<reference evidence="12" key="1">
    <citation type="journal article" date="2006" name="PLoS Biol.">
        <title>Macronuclear genome sequence of the ciliate Tetrahymena thermophila, a model eukaryote.</title>
        <authorList>
            <person name="Eisen J.A."/>
            <person name="Coyne R.S."/>
            <person name="Wu M."/>
            <person name="Wu D."/>
            <person name="Thiagarajan M."/>
            <person name="Wortman J.R."/>
            <person name="Badger J.H."/>
            <person name="Ren Q."/>
            <person name="Amedeo P."/>
            <person name="Jones K.M."/>
            <person name="Tallon L.J."/>
            <person name="Delcher A.L."/>
            <person name="Salzberg S.L."/>
            <person name="Silva J.C."/>
            <person name="Haas B.J."/>
            <person name="Majoros W.H."/>
            <person name="Farzad M."/>
            <person name="Carlton J.M."/>
            <person name="Smith R.K. Jr."/>
            <person name="Garg J."/>
            <person name="Pearlman R.E."/>
            <person name="Karrer K.M."/>
            <person name="Sun L."/>
            <person name="Manning G."/>
            <person name="Elde N.C."/>
            <person name="Turkewitz A.P."/>
            <person name="Asai D.J."/>
            <person name="Wilkes D.E."/>
            <person name="Wang Y."/>
            <person name="Cai H."/>
            <person name="Collins K."/>
            <person name="Stewart B.A."/>
            <person name="Lee S.R."/>
            <person name="Wilamowska K."/>
            <person name="Weinberg Z."/>
            <person name="Ruzzo W.L."/>
            <person name="Wloga D."/>
            <person name="Gaertig J."/>
            <person name="Frankel J."/>
            <person name="Tsao C.-C."/>
            <person name="Gorovsky M.A."/>
            <person name="Keeling P.J."/>
            <person name="Waller R.F."/>
            <person name="Patron N.J."/>
            <person name="Cherry J.M."/>
            <person name="Stover N.A."/>
            <person name="Krieger C.J."/>
            <person name="del Toro C."/>
            <person name="Ryder H.F."/>
            <person name="Williamson S.C."/>
            <person name="Barbeau R.A."/>
            <person name="Hamilton E.P."/>
            <person name="Orias E."/>
        </authorList>
    </citation>
    <scope>NUCLEOTIDE SEQUENCE [LARGE SCALE GENOMIC DNA]</scope>
    <source>
        <strain evidence="12">SB210</strain>
    </source>
</reference>